<evidence type="ECO:0000313" key="2">
    <source>
        <dbReference type="EMBL" id="KQL54939.1"/>
    </source>
</evidence>
<sequence>MIGLTIAIITFNLTAFLTNKKLSRSQIVHIWMFTIAFQQTFDIFVEFKYHGYWYFGKGIDWKGLLPHLFIVPPVNLMFLNWYPSEKKHFIRFMYIFIFVGFILLYEAITLIPEPWAYFHNGWWKLWLSAIVDPILLLILLFYYNWICKLEQNKQCIVMDK</sequence>
<keyword evidence="1" id="KW-0812">Transmembrane</keyword>
<dbReference type="EMBL" id="LJJC01000004">
    <property type="protein sequence ID" value="KQL54939.1"/>
    <property type="molecule type" value="Genomic_DNA"/>
</dbReference>
<evidence type="ECO:0000313" key="3">
    <source>
        <dbReference type="Proteomes" id="UP000051888"/>
    </source>
</evidence>
<dbReference type="Proteomes" id="UP000051888">
    <property type="component" value="Unassembled WGS sequence"/>
</dbReference>
<feature type="transmembrane region" description="Helical" evidence="1">
    <location>
        <begin position="89"/>
        <end position="111"/>
    </location>
</feature>
<dbReference type="PATRIC" id="fig|157838.3.peg.3648"/>
<feature type="transmembrane region" description="Helical" evidence="1">
    <location>
        <begin position="27"/>
        <end position="44"/>
    </location>
</feature>
<feature type="transmembrane region" description="Helical" evidence="1">
    <location>
        <begin position="64"/>
        <end position="82"/>
    </location>
</feature>
<feature type="transmembrane region" description="Helical" evidence="1">
    <location>
        <begin position="123"/>
        <end position="143"/>
    </location>
</feature>
<evidence type="ECO:0000256" key="1">
    <source>
        <dbReference type="SAM" id="Phobius"/>
    </source>
</evidence>
<proteinExistence type="predicted"/>
<reference evidence="2 3" key="1">
    <citation type="submission" date="2015-09" db="EMBL/GenBank/DDBJ databases">
        <title>Genome sequencing project for genomic taxonomy and phylogenomics of Bacillus-like bacteria.</title>
        <authorList>
            <person name="Liu B."/>
            <person name="Wang J."/>
            <person name="Zhu Y."/>
            <person name="Liu G."/>
            <person name="Chen Q."/>
            <person name="Chen Z."/>
            <person name="Lan J."/>
            <person name="Che J."/>
            <person name="Ge C."/>
            <person name="Shi H."/>
            <person name="Pan Z."/>
            <person name="Liu X."/>
        </authorList>
    </citation>
    <scope>NUCLEOTIDE SEQUENCE [LARGE SCALE GENOMIC DNA]</scope>
    <source>
        <strain evidence="2 3">LMG 18435</strain>
    </source>
</reference>
<keyword evidence="1" id="KW-0472">Membrane</keyword>
<protein>
    <submittedName>
        <fullName evidence="2">Uncharacterized protein</fullName>
    </submittedName>
</protein>
<dbReference type="RefSeq" id="WP_055740735.1">
    <property type="nucleotide sequence ID" value="NZ_JAAIWL010000032.1"/>
</dbReference>
<keyword evidence="1" id="KW-1133">Transmembrane helix</keyword>
<dbReference type="OrthoDB" id="2627420at2"/>
<keyword evidence="3" id="KW-1185">Reference proteome</keyword>
<organism evidence="2 3">
    <name type="scientific">Heyndrickxia shackletonii</name>
    <dbReference type="NCBI Taxonomy" id="157838"/>
    <lineage>
        <taxon>Bacteria</taxon>
        <taxon>Bacillati</taxon>
        <taxon>Bacillota</taxon>
        <taxon>Bacilli</taxon>
        <taxon>Bacillales</taxon>
        <taxon>Bacillaceae</taxon>
        <taxon>Heyndrickxia</taxon>
    </lineage>
</organism>
<comment type="caution">
    <text evidence="2">The sequence shown here is derived from an EMBL/GenBank/DDBJ whole genome shotgun (WGS) entry which is preliminary data.</text>
</comment>
<dbReference type="AlphaFoldDB" id="A0A0Q3X065"/>
<accession>A0A0Q3X065</accession>
<name>A0A0Q3X065_9BACI</name>
<gene>
    <name evidence="2" type="ORF">AN964_16485</name>
</gene>